<keyword evidence="3 7" id="KW-0238">DNA-binding</keyword>
<dbReference type="PANTHER" id="PTHR35807:SF1">
    <property type="entry name" value="TRANSCRIPTIONAL REGULATOR REDD"/>
    <property type="match status" value="1"/>
</dbReference>
<evidence type="ECO:0000259" key="6">
    <source>
        <dbReference type="SMART" id="SM01043"/>
    </source>
</evidence>
<dbReference type="SUPFAM" id="SSF52540">
    <property type="entry name" value="P-loop containing nucleoside triphosphate hydrolases"/>
    <property type="match status" value="1"/>
</dbReference>
<proteinExistence type="inferred from homology"/>
<dbReference type="EMBL" id="FNCN01000010">
    <property type="protein sequence ID" value="SDH02821.1"/>
    <property type="molecule type" value="Genomic_DNA"/>
</dbReference>
<dbReference type="SMART" id="SM00028">
    <property type="entry name" value="TPR"/>
    <property type="match status" value="8"/>
</dbReference>
<dbReference type="SUPFAM" id="SSF48452">
    <property type="entry name" value="TPR-like"/>
    <property type="match status" value="3"/>
</dbReference>
<dbReference type="Pfam" id="PF13424">
    <property type="entry name" value="TPR_12"/>
    <property type="match status" value="2"/>
</dbReference>
<dbReference type="SMART" id="SM01043">
    <property type="entry name" value="BTAD"/>
    <property type="match status" value="1"/>
</dbReference>
<comment type="similarity">
    <text evidence="1">Belongs to the AfsR/DnrI/RedD regulatory family.</text>
</comment>
<dbReference type="GO" id="GO:0006355">
    <property type="term" value="P:regulation of DNA-templated transcription"/>
    <property type="evidence" value="ECO:0007669"/>
    <property type="project" value="InterPro"/>
</dbReference>
<dbReference type="PROSITE" id="PS50005">
    <property type="entry name" value="TPR"/>
    <property type="match status" value="1"/>
</dbReference>
<evidence type="ECO:0000256" key="1">
    <source>
        <dbReference type="ARBA" id="ARBA00005820"/>
    </source>
</evidence>
<evidence type="ECO:0000313" key="8">
    <source>
        <dbReference type="Proteomes" id="UP000198923"/>
    </source>
</evidence>
<dbReference type="InterPro" id="IPR016032">
    <property type="entry name" value="Sig_transdc_resp-reg_C-effctor"/>
</dbReference>
<keyword evidence="8" id="KW-1185">Reference proteome</keyword>
<sequence length="1029" mass="114492">MLFRLLSPSSGIELSVEGQEHPLYPPIQQVLLALLLVRVGRAITVGQIVDQIWGEDAPMKARENLKAHVSRLRSWLRGIVGDRVQIVHKGGTYTARVPPECIDLHVVRRRQREAKAVLEAGDVTLALRLLREAEELWQGEALAGLPGAWAMRMAESLDGERRDLRRDRIELELRLGHHAEVLAELQQSMADHPIDETVAKQLMIALYRSSRQADALRVYREINRHLREHLAMRPGSALDELHQRILHGDAELAVTPVYHRGGGDSQPDTLPADVPYFTGRAREIEVVDGLRAERGNGLSVVLQGMAGVGKTALAVHLAYRFAGFYPDARLYLDLRGHDRVSAPLDASGVLLAALRMLGIPATRVPLALAERAAMWHAEMAYRRAIMVLDDASGFEQVKPLLVGARNVLTLVTTRSRFEVEDGVVVVPVDVLPDAEAAELVRRVVDRSAGAGADVVERVVRFSGGLPLAITLRAGSLGGPVERSHGLPGFDSGHQQINAAFDLSYRGLTVEAQSFFRRLGLNPCRDITVPTAAVLSGFPIARAAWFVDVLVKHHLLKEMRDGRFRFHDLVRLYAYDRTLREDSGGDRRRAMERLLNHYVRSTEKAAFLSEGGQPPDGEVLAPGFGFTDATSAKRWLEEEWGNVLLLADYAASHEWKAYCVRLTHEMCEFLDAEGRWAEAVAACEQALQACRELGDARGVAVMLLELGRFRYRVSRRAEAIQLIEEARRTYIGLGDRRGEARTLDRIGLVNMLEGKHRMALAYTEEASALFRTVGDAGGEAGALAHCGLVNASLGRYTQALELLEQALVAYRAIRDRRGEGETLNNLADIQSHRGYHRDAVALYEQSLQIFKEIPGRQNLALLDKNLGEVYQYKGDHQRALEYFTAAIATFQNSGDRYHETEVLICLGRTYLEMGAPDESMIFFEKARDIAEVIDRGHEKAWALVGIADVNYARGRYRPALDLCQAALDIARDGGDDLYQEAQVHKRMGDISHCLQEPSAARISWRQALGIFESLDLPDAEEIRIKLDALE</sequence>
<dbReference type="Gene3D" id="1.25.40.10">
    <property type="entry name" value="Tetratricopeptide repeat domain"/>
    <property type="match status" value="3"/>
</dbReference>
<dbReference type="InterPro" id="IPR027417">
    <property type="entry name" value="P-loop_NTPase"/>
</dbReference>
<dbReference type="CDD" id="cd15831">
    <property type="entry name" value="BTAD"/>
    <property type="match status" value="1"/>
</dbReference>
<keyword evidence="2" id="KW-0805">Transcription regulation</keyword>
<dbReference type="RefSeq" id="WP_093170699.1">
    <property type="nucleotide sequence ID" value="NZ_FNCN01000010.1"/>
</dbReference>
<dbReference type="STRING" id="504805.SAMN05421505_110161"/>
<feature type="repeat" description="TPR" evidence="5">
    <location>
        <begin position="859"/>
        <end position="892"/>
    </location>
</feature>
<keyword evidence="4" id="KW-0804">Transcription</keyword>
<dbReference type="GO" id="GO:0043531">
    <property type="term" value="F:ADP binding"/>
    <property type="evidence" value="ECO:0007669"/>
    <property type="project" value="InterPro"/>
</dbReference>
<dbReference type="InterPro" id="IPR036388">
    <property type="entry name" value="WH-like_DNA-bd_sf"/>
</dbReference>
<dbReference type="OrthoDB" id="5521887at2"/>
<dbReference type="InterPro" id="IPR051677">
    <property type="entry name" value="AfsR-DnrI-RedD_regulator"/>
</dbReference>
<name>A0A1G7Z229_9ACTN</name>
<accession>A0A1G7Z229</accession>
<feature type="domain" description="Bacterial transcriptional activator" evidence="6">
    <location>
        <begin position="102"/>
        <end position="246"/>
    </location>
</feature>
<dbReference type="Pfam" id="PF03704">
    <property type="entry name" value="BTAD"/>
    <property type="match status" value="1"/>
</dbReference>
<dbReference type="PRINTS" id="PR00364">
    <property type="entry name" value="DISEASERSIST"/>
</dbReference>
<dbReference type="InterPro" id="IPR011990">
    <property type="entry name" value="TPR-like_helical_dom_sf"/>
</dbReference>
<dbReference type="PANTHER" id="PTHR35807">
    <property type="entry name" value="TRANSCRIPTIONAL REGULATOR REDD-RELATED"/>
    <property type="match status" value="1"/>
</dbReference>
<evidence type="ECO:0000256" key="5">
    <source>
        <dbReference type="PROSITE-ProRule" id="PRU00339"/>
    </source>
</evidence>
<protein>
    <submittedName>
        <fullName evidence="7">DNA-binding transcriptional activator of the SARP family</fullName>
    </submittedName>
</protein>
<organism evidence="7 8">
    <name type="scientific">Sinosporangium album</name>
    <dbReference type="NCBI Taxonomy" id="504805"/>
    <lineage>
        <taxon>Bacteria</taxon>
        <taxon>Bacillati</taxon>
        <taxon>Actinomycetota</taxon>
        <taxon>Actinomycetes</taxon>
        <taxon>Streptosporangiales</taxon>
        <taxon>Streptosporangiaceae</taxon>
        <taxon>Sinosporangium</taxon>
    </lineage>
</organism>
<dbReference type="GO" id="GO:0000160">
    <property type="term" value="P:phosphorelay signal transduction system"/>
    <property type="evidence" value="ECO:0007669"/>
    <property type="project" value="InterPro"/>
</dbReference>
<evidence type="ECO:0000256" key="4">
    <source>
        <dbReference type="ARBA" id="ARBA00023163"/>
    </source>
</evidence>
<gene>
    <name evidence="7" type="ORF">SAMN05421505_110161</name>
</gene>
<dbReference type="Gene3D" id="3.40.50.300">
    <property type="entry name" value="P-loop containing nucleotide triphosphate hydrolases"/>
    <property type="match status" value="1"/>
</dbReference>
<evidence type="ECO:0000313" key="7">
    <source>
        <dbReference type="EMBL" id="SDH02821.1"/>
    </source>
</evidence>
<dbReference type="InterPro" id="IPR005158">
    <property type="entry name" value="BTAD"/>
</dbReference>
<evidence type="ECO:0000256" key="2">
    <source>
        <dbReference type="ARBA" id="ARBA00023015"/>
    </source>
</evidence>
<dbReference type="Pfam" id="PF00486">
    <property type="entry name" value="Trans_reg_C"/>
    <property type="match status" value="1"/>
</dbReference>
<dbReference type="InterPro" id="IPR019734">
    <property type="entry name" value="TPR_rpt"/>
</dbReference>
<evidence type="ECO:0000256" key="3">
    <source>
        <dbReference type="ARBA" id="ARBA00023125"/>
    </source>
</evidence>
<dbReference type="GO" id="GO:0003677">
    <property type="term" value="F:DNA binding"/>
    <property type="evidence" value="ECO:0007669"/>
    <property type="project" value="UniProtKB-KW"/>
</dbReference>
<keyword evidence="5" id="KW-0802">TPR repeat</keyword>
<dbReference type="Gene3D" id="1.10.10.10">
    <property type="entry name" value="Winged helix-like DNA-binding domain superfamily/Winged helix DNA-binding domain"/>
    <property type="match status" value="1"/>
</dbReference>
<dbReference type="AlphaFoldDB" id="A0A1G7Z229"/>
<dbReference type="InterPro" id="IPR001867">
    <property type="entry name" value="OmpR/PhoB-type_DNA-bd"/>
</dbReference>
<dbReference type="Proteomes" id="UP000198923">
    <property type="component" value="Unassembled WGS sequence"/>
</dbReference>
<dbReference type="SUPFAM" id="SSF46894">
    <property type="entry name" value="C-terminal effector domain of the bipartite response regulators"/>
    <property type="match status" value="1"/>
</dbReference>
<reference evidence="7 8" key="1">
    <citation type="submission" date="2016-10" db="EMBL/GenBank/DDBJ databases">
        <authorList>
            <person name="de Groot N.N."/>
        </authorList>
    </citation>
    <scope>NUCLEOTIDE SEQUENCE [LARGE SCALE GENOMIC DNA]</scope>
    <source>
        <strain evidence="7 8">CPCC 201354</strain>
    </source>
</reference>